<dbReference type="Gene3D" id="1.10.630.10">
    <property type="entry name" value="Cytochrome P450"/>
    <property type="match status" value="1"/>
</dbReference>
<evidence type="ECO:0000256" key="10">
    <source>
        <dbReference type="SAM" id="Phobius"/>
    </source>
</evidence>
<evidence type="ECO:0000256" key="5">
    <source>
        <dbReference type="ARBA" id="ARBA00023002"/>
    </source>
</evidence>
<feature type="transmembrane region" description="Helical" evidence="10">
    <location>
        <begin position="6"/>
        <end position="25"/>
    </location>
</feature>
<keyword evidence="3 8" id="KW-0349">Heme</keyword>
<dbReference type="InterPro" id="IPR001128">
    <property type="entry name" value="Cyt_P450"/>
</dbReference>
<keyword evidence="12" id="KW-1185">Reference proteome</keyword>
<comment type="cofactor">
    <cofactor evidence="1 8">
        <name>heme</name>
        <dbReference type="ChEBI" id="CHEBI:30413"/>
    </cofactor>
</comment>
<keyword evidence="6 8" id="KW-0408">Iron</keyword>
<dbReference type="GO" id="GO:0016705">
    <property type="term" value="F:oxidoreductase activity, acting on paired donors, with incorporation or reduction of molecular oxygen"/>
    <property type="evidence" value="ECO:0007669"/>
    <property type="project" value="InterPro"/>
</dbReference>
<evidence type="ECO:0000256" key="1">
    <source>
        <dbReference type="ARBA" id="ARBA00001971"/>
    </source>
</evidence>
<proteinExistence type="inferred from homology"/>
<comment type="similarity">
    <text evidence="2 9">Belongs to the cytochrome P450 family.</text>
</comment>
<dbReference type="GO" id="GO:0004497">
    <property type="term" value="F:monooxygenase activity"/>
    <property type="evidence" value="ECO:0007669"/>
    <property type="project" value="UniProtKB-KW"/>
</dbReference>
<dbReference type="GO" id="GO:0020037">
    <property type="term" value="F:heme binding"/>
    <property type="evidence" value="ECO:0007669"/>
    <property type="project" value="InterPro"/>
</dbReference>
<evidence type="ECO:0000256" key="3">
    <source>
        <dbReference type="ARBA" id="ARBA00022617"/>
    </source>
</evidence>
<dbReference type="InterPro" id="IPR017972">
    <property type="entry name" value="Cyt_P450_CS"/>
</dbReference>
<dbReference type="Proteomes" id="UP000800235">
    <property type="component" value="Unassembled WGS sequence"/>
</dbReference>
<sequence>MLLSTINMSWCLAVILIIYFMYYIWCRFFSLHGLPANLPWAGAGNSPLSRARIIRKSLFGLREIIQDGYYKYSKNEQVFVLPNLATGPEVILPMSQMKWLLEQPDHVLNQNEVNSEFLHAERTMLHPHVIRDTVHGHIIRRELTKDLDNYAEAAVEEIQHALNNVWGSNTQDWKDVPLYDTLLEVIGRISNRVLVGLPLCRDKDYLRSTTTFARSVVITAGMINLLPPMLRPILGPLITAYDKSHYRNIAKHIFPIVGERMANFKPGLDYRNPDYSKHNDYIQWALHDAFSHNDPAERTPEMITKRLTVLSFAAIQSSVITITNVLFDIAASSRCEQIQDSLREEINSVIAEKPGQEWRRASLNAMNRVDSALRESMRLWGFISRGVMKKVVAPGGVDIPSGDHLPYGSKVGVTSYGIHHDESAYPNALHYDPFRFAAPSEKRPDGEKSANKPFNLVTTTDNWMAFSHGRHACPGRWFAANQLKLLLSQIVLNYDIESIPERPQNPWINNTVGPPIWSTLRIRRRPNTASIECPEAPPTLSPSFFEKDPKDLSSFPFPQRDSRRPSTFLDAKLLQHLASTAHEIASPITVS</sequence>
<keyword evidence="10" id="KW-0812">Transmembrane</keyword>
<evidence type="ECO:0000256" key="8">
    <source>
        <dbReference type="PIRSR" id="PIRSR602403-1"/>
    </source>
</evidence>
<keyword evidence="10" id="KW-0472">Membrane</keyword>
<evidence type="ECO:0000256" key="9">
    <source>
        <dbReference type="RuleBase" id="RU000461"/>
    </source>
</evidence>
<feature type="binding site" description="axial binding residue" evidence="8">
    <location>
        <position position="473"/>
    </location>
    <ligand>
        <name>heme</name>
        <dbReference type="ChEBI" id="CHEBI:30413"/>
    </ligand>
    <ligandPart>
        <name>Fe</name>
        <dbReference type="ChEBI" id="CHEBI:18248"/>
    </ligandPart>
</feature>
<dbReference type="Pfam" id="PF00067">
    <property type="entry name" value="p450"/>
    <property type="match status" value="1"/>
</dbReference>
<evidence type="ECO:0000313" key="11">
    <source>
        <dbReference type="EMBL" id="KAF2432285.1"/>
    </source>
</evidence>
<name>A0A9P4NV67_9PEZI</name>
<reference evidence="11" key="1">
    <citation type="journal article" date="2020" name="Stud. Mycol.">
        <title>101 Dothideomycetes genomes: a test case for predicting lifestyles and emergence of pathogens.</title>
        <authorList>
            <person name="Haridas S."/>
            <person name="Albert R."/>
            <person name="Binder M."/>
            <person name="Bloem J."/>
            <person name="Labutti K."/>
            <person name="Salamov A."/>
            <person name="Andreopoulos B."/>
            <person name="Baker S."/>
            <person name="Barry K."/>
            <person name="Bills G."/>
            <person name="Bluhm B."/>
            <person name="Cannon C."/>
            <person name="Castanera R."/>
            <person name="Culley D."/>
            <person name="Daum C."/>
            <person name="Ezra D."/>
            <person name="Gonzalez J."/>
            <person name="Henrissat B."/>
            <person name="Kuo A."/>
            <person name="Liang C."/>
            <person name="Lipzen A."/>
            <person name="Lutzoni F."/>
            <person name="Magnuson J."/>
            <person name="Mondo S."/>
            <person name="Nolan M."/>
            <person name="Ohm R."/>
            <person name="Pangilinan J."/>
            <person name="Park H.-J."/>
            <person name="Ramirez L."/>
            <person name="Alfaro M."/>
            <person name="Sun H."/>
            <person name="Tritt A."/>
            <person name="Yoshinaga Y."/>
            <person name="Zwiers L.-H."/>
            <person name="Turgeon B."/>
            <person name="Goodwin S."/>
            <person name="Spatafora J."/>
            <person name="Crous P."/>
            <person name="Grigoriev I."/>
        </authorList>
    </citation>
    <scope>NUCLEOTIDE SEQUENCE</scope>
    <source>
        <strain evidence="11">CBS 130266</strain>
    </source>
</reference>
<dbReference type="InterPro" id="IPR036396">
    <property type="entry name" value="Cyt_P450_sf"/>
</dbReference>
<dbReference type="AlphaFoldDB" id="A0A9P4NV67"/>
<dbReference type="PANTHER" id="PTHR46206">
    <property type="entry name" value="CYTOCHROME P450"/>
    <property type="match status" value="1"/>
</dbReference>
<evidence type="ECO:0000313" key="12">
    <source>
        <dbReference type="Proteomes" id="UP000800235"/>
    </source>
</evidence>
<evidence type="ECO:0000256" key="4">
    <source>
        <dbReference type="ARBA" id="ARBA00022723"/>
    </source>
</evidence>
<dbReference type="CDD" id="cd11041">
    <property type="entry name" value="CYP503A1-like"/>
    <property type="match status" value="1"/>
</dbReference>
<evidence type="ECO:0000256" key="2">
    <source>
        <dbReference type="ARBA" id="ARBA00010617"/>
    </source>
</evidence>
<dbReference type="SUPFAM" id="SSF48264">
    <property type="entry name" value="Cytochrome P450"/>
    <property type="match status" value="1"/>
</dbReference>
<protein>
    <submittedName>
        <fullName evidence="11">Cytochrome P450</fullName>
    </submittedName>
</protein>
<keyword evidence="5 9" id="KW-0560">Oxidoreductase</keyword>
<keyword evidence="10" id="KW-1133">Transmembrane helix</keyword>
<comment type="caution">
    <text evidence="11">The sequence shown here is derived from an EMBL/GenBank/DDBJ whole genome shotgun (WGS) entry which is preliminary data.</text>
</comment>
<evidence type="ECO:0000256" key="6">
    <source>
        <dbReference type="ARBA" id="ARBA00023004"/>
    </source>
</evidence>
<dbReference type="PRINTS" id="PR00465">
    <property type="entry name" value="EP450IV"/>
</dbReference>
<dbReference type="PROSITE" id="PS00086">
    <property type="entry name" value="CYTOCHROME_P450"/>
    <property type="match status" value="1"/>
</dbReference>
<organism evidence="11 12">
    <name type="scientific">Tothia fuscella</name>
    <dbReference type="NCBI Taxonomy" id="1048955"/>
    <lineage>
        <taxon>Eukaryota</taxon>
        <taxon>Fungi</taxon>
        <taxon>Dikarya</taxon>
        <taxon>Ascomycota</taxon>
        <taxon>Pezizomycotina</taxon>
        <taxon>Dothideomycetes</taxon>
        <taxon>Pleosporomycetidae</taxon>
        <taxon>Venturiales</taxon>
        <taxon>Cylindrosympodiaceae</taxon>
        <taxon>Tothia</taxon>
    </lineage>
</organism>
<keyword evidence="4 8" id="KW-0479">Metal-binding</keyword>
<dbReference type="PANTHER" id="PTHR46206:SF1">
    <property type="entry name" value="P450, PUTATIVE (EUROFUNG)-RELATED"/>
    <property type="match status" value="1"/>
</dbReference>
<dbReference type="GO" id="GO:0005506">
    <property type="term" value="F:iron ion binding"/>
    <property type="evidence" value="ECO:0007669"/>
    <property type="project" value="InterPro"/>
</dbReference>
<dbReference type="OrthoDB" id="1844152at2759"/>
<keyword evidence="7 9" id="KW-0503">Monooxygenase</keyword>
<dbReference type="InterPro" id="IPR002403">
    <property type="entry name" value="Cyt_P450_E_grp-IV"/>
</dbReference>
<accession>A0A9P4NV67</accession>
<gene>
    <name evidence="11" type="ORF">EJ08DRAFT_732690</name>
</gene>
<dbReference type="EMBL" id="MU007027">
    <property type="protein sequence ID" value="KAF2432285.1"/>
    <property type="molecule type" value="Genomic_DNA"/>
</dbReference>
<evidence type="ECO:0000256" key="7">
    <source>
        <dbReference type="ARBA" id="ARBA00023033"/>
    </source>
</evidence>